<dbReference type="RefSeq" id="WP_186892101.1">
    <property type="nucleotide sequence ID" value="NZ_JACOFU010000007.1"/>
</dbReference>
<reference evidence="7 8" key="1">
    <citation type="submission" date="2020-08" db="EMBL/GenBank/DDBJ databases">
        <title>Novel species isolated from subtropical streams in China.</title>
        <authorList>
            <person name="Lu H."/>
        </authorList>
    </citation>
    <scope>NUCLEOTIDE SEQUENCE [LARGE SCALE GENOMIC DNA]</scope>
    <source>
        <strain evidence="7 8">KCTC 52442</strain>
    </source>
</reference>
<keyword evidence="4 5" id="KW-0173">Coenzyme A biosynthesis</keyword>
<dbReference type="SUPFAM" id="SSF52540">
    <property type="entry name" value="P-loop containing nucleoside triphosphate hydrolases"/>
    <property type="match status" value="1"/>
</dbReference>
<evidence type="ECO:0000256" key="6">
    <source>
        <dbReference type="NCBIfam" id="TIGR00152"/>
    </source>
</evidence>
<protein>
    <recommendedName>
        <fullName evidence="5 6">Dephospho-CoA kinase</fullName>
        <ecNumber evidence="5 6">2.7.1.24</ecNumber>
    </recommendedName>
    <alternativeName>
        <fullName evidence="5">Dephosphocoenzyme A kinase</fullName>
    </alternativeName>
</protein>
<keyword evidence="8" id="KW-1185">Reference proteome</keyword>
<dbReference type="NCBIfam" id="TIGR00152">
    <property type="entry name" value="dephospho-CoA kinase"/>
    <property type="match status" value="1"/>
</dbReference>
<keyword evidence="5 7" id="KW-0808">Transferase</keyword>
<dbReference type="GO" id="GO:0004140">
    <property type="term" value="F:dephospho-CoA kinase activity"/>
    <property type="evidence" value="ECO:0007669"/>
    <property type="project" value="UniProtKB-EC"/>
</dbReference>
<evidence type="ECO:0000256" key="1">
    <source>
        <dbReference type="ARBA" id="ARBA00009018"/>
    </source>
</evidence>
<keyword evidence="3 5" id="KW-0067">ATP-binding</keyword>
<evidence type="ECO:0000313" key="7">
    <source>
        <dbReference type="EMBL" id="MBC3833064.1"/>
    </source>
</evidence>
<evidence type="ECO:0000256" key="3">
    <source>
        <dbReference type="ARBA" id="ARBA00022840"/>
    </source>
</evidence>
<dbReference type="PANTHER" id="PTHR10695:SF46">
    <property type="entry name" value="BIFUNCTIONAL COENZYME A SYNTHASE-RELATED"/>
    <property type="match status" value="1"/>
</dbReference>
<comment type="catalytic activity">
    <reaction evidence="5">
        <text>3'-dephospho-CoA + ATP = ADP + CoA + H(+)</text>
        <dbReference type="Rhea" id="RHEA:18245"/>
        <dbReference type="ChEBI" id="CHEBI:15378"/>
        <dbReference type="ChEBI" id="CHEBI:30616"/>
        <dbReference type="ChEBI" id="CHEBI:57287"/>
        <dbReference type="ChEBI" id="CHEBI:57328"/>
        <dbReference type="ChEBI" id="CHEBI:456216"/>
        <dbReference type="EC" id="2.7.1.24"/>
    </reaction>
</comment>
<comment type="pathway">
    <text evidence="5">Cofactor biosynthesis; coenzyme A biosynthesis; CoA from (R)-pantothenate: step 5/5.</text>
</comment>
<evidence type="ECO:0000313" key="8">
    <source>
        <dbReference type="Proteomes" id="UP000643610"/>
    </source>
</evidence>
<comment type="caution">
    <text evidence="7">The sequence shown here is derived from an EMBL/GenBank/DDBJ whole genome shotgun (WGS) entry which is preliminary data.</text>
</comment>
<name>A0ABR6XVN8_9BURK</name>
<accession>A0ABR6XVN8</accession>
<dbReference type="InterPro" id="IPR001977">
    <property type="entry name" value="Depp_CoAkinase"/>
</dbReference>
<dbReference type="InterPro" id="IPR027417">
    <property type="entry name" value="P-loop_NTPase"/>
</dbReference>
<sequence length="213" mass="23844">MSAASKAMQLTSSKFRVGLTGGIGCGKTTVANFFAELGVSIIDTDVIAHSLTTPGGAAITRIQEEFGVEFITHDGAMDRQKMRDLVFKNPDAKQRLEKILHPKIRLACEAAAQVAQGSYVIFVVPLLIESGNWSQRVQKILVIDCEEETQITRVMQRNHFNRQQVLDIMHAQISRAERLQHADDVVNSEQDLMQVKQQVEVLHQKYLKLCELS</sequence>
<dbReference type="CDD" id="cd02022">
    <property type="entry name" value="DPCK"/>
    <property type="match status" value="1"/>
</dbReference>
<gene>
    <name evidence="5" type="primary">coaE</name>
    <name evidence="7" type="ORF">H8K33_16265</name>
</gene>
<keyword evidence="5" id="KW-0963">Cytoplasm</keyword>
<evidence type="ECO:0000256" key="4">
    <source>
        <dbReference type="ARBA" id="ARBA00022993"/>
    </source>
</evidence>
<comment type="function">
    <text evidence="5">Catalyzes the phosphorylation of the 3'-hydroxyl group of dephosphocoenzyme A to form coenzyme A.</text>
</comment>
<evidence type="ECO:0000256" key="5">
    <source>
        <dbReference type="HAMAP-Rule" id="MF_00376"/>
    </source>
</evidence>
<dbReference type="PANTHER" id="PTHR10695">
    <property type="entry name" value="DEPHOSPHO-COA KINASE-RELATED"/>
    <property type="match status" value="1"/>
</dbReference>
<comment type="subcellular location">
    <subcellularLocation>
        <location evidence="5">Cytoplasm</location>
    </subcellularLocation>
</comment>
<dbReference type="EC" id="2.7.1.24" evidence="5 6"/>
<organism evidence="7 8">
    <name type="scientific">Undibacterium amnicola</name>
    <dbReference type="NCBI Taxonomy" id="1834038"/>
    <lineage>
        <taxon>Bacteria</taxon>
        <taxon>Pseudomonadati</taxon>
        <taxon>Pseudomonadota</taxon>
        <taxon>Betaproteobacteria</taxon>
        <taxon>Burkholderiales</taxon>
        <taxon>Oxalobacteraceae</taxon>
        <taxon>Undibacterium</taxon>
    </lineage>
</organism>
<dbReference type="Proteomes" id="UP000643610">
    <property type="component" value="Unassembled WGS sequence"/>
</dbReference>
<keyword evidence="2 5" id="KW-0547">Nucleotide-binding</keyword>
<dbReference type="HAMAP" id="MF_00376">
    <property type="entry name" value="Dephospho_CoA_kinase"/>
    <property type="match status" value="1"/>
</dbReference>
<dbReference type="PROSITE" id="PS51219">
    <property type="entry name" value="DPCK"/>
    <property type="match status" value="1"/>
</dbReference>
<dbReference type="Gene3D" id="3.40.50.300">
    <property type="entry name" value="P-loop containing nucleotide triphosphate hydrolases"/>
    <property type="match status" value="1"/>
</dbReference>
<dbReference type="EMBL" id="JACOFU010000007">
    <property type="protein sequence ID" value="MBC3833064.1"/>
    <property type="molecule type" value="Genomic_DNA"/>
</dbReference>
<keyword evidence="5 7" id="KW-0418">Kinase</keyword>
<evidence type="ECO:0000256" key="2">
    <source>
        <dbReference type="ARBA" id="ARBA00022741"/>
    </source>
</evidence>
<dbReference type="Pfam" id="PF01121">
    <property type="entry name" value="CoaE"/>
    <property type="match status" value="1"/>
</dbReference>
<feature type="binding site" evidence="5">
    <location>
        <begin position="24"/>
        <end position="29"/>
    </location>
    <ligand>
        <name>ATP</name>
        <dbReference type="ChEBI" id="CHEBI:30616"/>
    </ligand>
</feature>
<proteinExistence type="inferred from homology"/>
<comment type="similarity">
    <text evidence="1 5">Belongs to the CoaE family.</text>
</comment>